<dbReference type="GO" id="GO:0006508">
    <property type="term" value="P:proteolysis"/>
    <property type="evidence" value="ECO:0007669"/>
    <property type="project" value="UniProtKB-KW"/>
</dbReference>
<reference evidence="5 6" key="1">
    <citation type="submission" date="2020-08" db="EMBL/GenBank/DDBJ databases">
        <title>Genomic Encyclopedia of Type Strains, Phase IV (KMG-IV): sequencing the most valuable type-strain genomes for metagenomic binning, comparative biology and taxonomic classification.</title>
        <authorList>
            <person name="Goeker M."/>
        </authorList>
    </citation>
    <scope>NUCLEOTIDE SEQUENCE [LARGE SCALE GENOMIC DNA]</scope>
    <source>
        <strain evidence="5 6">DSM 102189</strain>
    </source>
</reference>
<evidence type="ECO:0000313" key="5">
    <source>
        <dbReference type="EMBL" id="MBB6228948.1"/>
    </source>
</evidence>
<gene>
    <name evidence="5" type="ORF">FHS79_003146</name>
</gene>
<evidence type="ECO:0000313" key="6">
    <source>
        <dbReference type="Proteomes" id="UP000538147"/>
    </source>
</evidence>
<dbReference type="InterPro" id="IPR001478">
    <property type="entry name" value="PDZ"/>
</dbReference>
<dbReference type="Pfam" id="PF13365">
    <property type="entry name" value="Trypsin_2"/>
    <property type="match status" value="1"/>
</dbReference>
<dbReference type="InterPro" id="IPR001940">
    <property type="entry name" value="Peptidase_S1C"/>
</dbReference>
<dbReference type="InterPro" id="IPR009003">
    <property type="entry name" value="Peptidase_S1_PA"/>
</dbReference>
<feature type="chain" id="PRO_5032584057" evidence="3">
    <location>
        <begin position="21"/>
        <end position="467"/>
    </location>
</feature>
<dbReference type="Gene3D" id="2.40.10.120">
    <property type="match status" value="1"/>
</dbReference>
<dbReference type="InterPro" id="IPR036034">
    <property type="entry name" value="PDZ_sf"/>
</dbReference>
<feature type="domain" description="PDZ" evidence="4">
    <location>
        <begin position="245"/>
        <end position="336"/>
    </location>
</feature>
<dbReference type="AlphaFoldDB" id="A0A841LJ15"/>
<dbReference type="PRINTS" id="PR00834">
    <property type="entry name" value="PROTEASES2C"/>
</dbReference>
<dbReference type="Proteomes" id="UP000538147">
    <property type="component" value="Unassembled WGS sequence"/>
</dbReference>
<dbReference type="InterPro" id="IPR051201">
    <property type="entry name" value="Chloro_Bact_Ser_Proteases"/>
</dbReference>
<evidence type="ECO:0000256" key="1">
    <source>
        <dbReference type="ARBA" id="ARBA00022670"/>
    </source>
</evidence>
<comment type="caution">
    <text evidence="5">The sequence shown here is derived from an EMBL/GenBank/DDBJ whole genome shotgun (WGS) entry which is preliminary data.</text>
</comment>
<evidence type="ECO:0000256" key="2">
    <source>
        <dbReference type="ARBA" id="ARBA00022801"/>
    </source>
</evidence>
<feature type="signal peptide" evidence="3">
    <location>
        <begin position="1"/>
        <end position="20"/>
    </location>
</feature>
<sequence>MAQLLFAGFIALITPVAAMSACAPLKLPPEGSGRSDIVTAVMPAVVQVQARFGPDTNESYEEALGDAIRETQASTRQSLGSGFVVSGDGLVVTNEHVVAQAKQITVRLADGSLRGAILVGSDERTDIALLRMEALARCYPALTWADSDKARVGEDITAVGSPFGLGGSVSAGIISGRGRTLGDGPYHDFLQIDAAINQGNSGGPLLDTRGRVVGINTAILAPAGGNIGIGFSLPAAMAQRVIAELLVQGKVSRTQLGLSVESLTGDIAEALGLTSSNGVLVIGVEPGSPSDRAGIVASDVVLSVDGRAVAGMGALSAEAATFEAGRAVQLQLWRDGKPLSLQLLPAAKPDAAFRAMELASEATPDSFFSLAGLRLAGTTKSMNEVAGQAVSAGGLIVVAVLPNSPAAARGIAAGDIIIGLAGKPLASTEQFTDAISATRQAGRRNILVTLLHGKNMEWMALPVDPED</sequence>
<name>A0A841LJ15_9SPHN</name>
<keyword evidence="2 5" id="KW-0378">Hydrolase</keyword>
<dbReference type="EMBL" id="JACIIV010000028">
    <property type="protein sequence ID" value="MBB6228948.1"/>
    <property type="molecule type" value="Genomic_DNA"/>
</dbReference>
<keyword evidence="3" id="KW-0732">Signal</keyword>
<dbReference type="GO" id="GO:0004252">
    <property type="term" value="F:serine-type endopeptidase activity"/>
    <property type="evidence" value="ECO:0007669"/>
    <property type="project" value="InterPro"/>
</dbReference>
<dbReference type="PANTHER" id="PTHR43343:SF3">
    <property type="entry name" value="PROTEASE DO-LIKE 8, CHLOROPLASTIC"/>
    <property type="match status" value="1"/>
</dbReference>
<organism evidence="5 6">
    <name type="scientific">Polymorphobacter multimanifer</name>
    <dbReference type="NCBI Taxonomy" id="1070431"/>
    <lineage>
        <taxon>Bacteria</taxon>
        <taxon>Pseudomonadati</taxon>
        <taxon>Pseudomonadota</taxon>
        <taxon>Alphaproteobacteria</taxon>
        <taxon>Sphingomonadales</taxon>
        <taxon>Sphingosinicellaceae</taxon>
        <taxon>Polymorphobacter</taxon>
    </lineage>
</organism>
<dbReference type="PROSITE" id="PS50106">
    <property type="entry name" value="PDZ"/>
    <property type="match status" value="2"/>
</dbReference>
<dbReference type="EC" id="3.4.21.107" evidence="5"/>
<evidence type="ECO:0000259" key="4">
    <source>
        <dbReference type="PROSITE" id="PS50106"/>
    </source>
</evidence>
<dbReference type="RefSeq" id="WP_184202231.1">
    <property type="nucleotide sequence ID" value="NZ_BMOX01000016.1"/>
</dbReference>
<accession>A0A841LJ15</accession>
<dbReference type="PANTHER" id="PTHR43343">
    <property type="entry name" value="PEPTIDASE S12"/>
    <property type="match status" value="1"/>
</dbReference>
<dbReference type="Gene3D" id="2.30.42.10">
    <property type="match status" value="2"/>
</dbReference>
<dbReference type="Pfam" id="PF13180">
    <property type="entry name" value="PDZ_2"/>
    <property type="match status" value="2"/>
</dbReference>
<keyword evidence="1 5" id="KW-0645">Protease</keyword>
<dbReference type="SMART" id="SM00228">
    <property type="entry name" value="PDZ"/>
    <property type="match status" value="2"/>
</dbReference>
<dbReference type="SUPFAM" id="SSF50494">
    <property type="entry name" value="Trypsin-like serine proteases"/>
    <property type="match status" value="1"/>
</dbReference>
<evidence type="ECO:0000256" key="3">
    <source>
        <dbReference type="SAM" id="SignalP"/>
    </source>
</evidence>
<protein>
    <submittedName>
        <fullName evidence="5">Serine protease Do</fullName>
        <ecNumber evidence="5">3.4.21.107</ecNumber>
    </submittedName>
</protein>
<proteinExistence type="predicted"/>
<feature type="domain" description="PDZ" evidence="4">
    <location>
        <begin position="355"/>
        <end position="453"/>
    </location>
</feature>
<dbReference type="SUPFAM" id="SSF50156">
    <property type="entry name" value="PDZ domain-like"/>
    <property type="match status" value="2"/>
</dbReference>
<keyword evidence="6" id="KW-1185">Reference proteome</keyword>